<reference evidence="1 2" key="1">
    <citation type="submission" date="2017-08" db="EMBL/GenBank/DDBJ databases">
        <title>Complete genome sequence of Mucilaginibacter sp. strain BJC16-A31.</title>
        <authorList>
            <consortium name="Henan University of Science and Technology"/>
            <person name="You X."/>
        </authorList>
    </citation>
    <scope>NUCLEOTIDE SEQUENCE [LARGE SCALE GENOMIC DNA]</scope>
    <source>
        <strain evidence="1 2">BJC16-A31</strain>
    </source>
</reference>
<dbReference type="AlphaFoldDB" id="A0A223NU68"/>
<dbReference type="KEGG" id="muc:MuYL_1514"/>
<protein>
    <submittedName>
        <fullName evidence="1">Uncharacterized protein</fullName>
    </submittedName>
</protein>
<proteinExistence type="predicted"/>
<accession>A0A223NU68</accession>
<gene>
    <name evidence="1" type="ORF">MuYL_1514</name>
</gene>
<dbReference type="Proteomes" id="UP000215002">
    <property type="component" value="Chromosome"/>
</dbReference>
<keyword evidence="2" id="KW-1185">Reference proteome</keyword>
<evidence type="ECO:0000313" key="2">
    <source>
        <dbReference type="Proteomes" id="UP000215002"/>
    </source>
</evidence>
<sequence length="44" mass="4991">MLSRLRNIGATDMAIFIQKMNIKKAPVNTLYFLIVIAANIQNQL</sequence>
<dbReference type="EMBL" id="CP022743">
    <property type="protein sequence ID" value="ASU33412.1"/>
    <property type="molecule type" value="Genomic_DNA"/>
</dbReference>
<organism evidence="1 2">
    <name type="scientific">Mucilaginibacter xinganensis</name>
    <dbReference type="NCBI Taxonomy" id="1234841"/>
    <lineage>
        <taxon>Bacteria</taxon>
        <taxon>Pseudomonadati</taxon>
        <taxon>Bacteroidota</taxon>
        <taxon>Sphingobacteriia</taxon>
        <taxon>Sphingobacteriales</taxon>
        <taxon>Sphingobacteriaceae</taxon>
        <taxon>Mucilaginibacter</taxon>
    </lineage>
</organism>
<name>A0A223NU68_9SPHI</name>
<evidence type="ECO:0000313" key="1">
    <source>
        <dbReference type="EMBL" id="ASU33412.1"/>
    </source>
</evidence>